<gene>
    <name evidence="1" type="ORF">SAMN04488079_1044</name>
</gene>
<evidence type="ECO:0000313" key="2">
    <source>
        <dbReference type="Proteomes" id="UP000198924"/>
    </source>
</evidence>
<evidence type="ECO:0000313" key="1">
    <source>
        <dbReference type="EMBL" id="SFK01736.1"/>
    </source>
</evidence>
<organism evidence="1 2">
    <name type="scientific">Methylophaga sulfidovorans</name>
    <dbReference type="NCBI Taxonomy" id="45496"/>
    <lineage>
        <taxon>Bacteria</taxon>
        <taxon>Pseudomonadati</taxon>
        <taxon>Pseudomonadota</taxon>
        <taxon>Gammaproteobacteria</taxon>
        <taxon>Thiotrichales</taxon>
        <taxon>Piscirickettsiaceae</taxon>
        <taxon>Methylophaga</taxon>
    </lineage>
</organism>
<dbReference type="AlphaFoldDB" id="A0A1I3W5H1"/>
<protein>
    <recommendedName>
        <fullName evidence="3">Fis family transcriptional regulator</fullName>
    </recommendedName>
</protein>
<reference evidence="2" key="1">
    <citation type="submission" date="2016-10" db="EMBL/GenBank/DDBJ databases">
        <authorList>
            <person name="Varghese N."/>
            <person name="Submissions S."/>
        </authorList>
    </citation>
    <scope>NUCLEOTIDE SEQUENCE [LARGE SCALE GENOMIC DNA]</scope>
    <source>
        <strain evidence="2">DSM 11578</strain>
    </source>
</reference>
<proteinExistence type="predicted"/>
<keyword evidence="2" id="KW-1185">Reference proteome</keyword>
<sequence>MANKLTLNMRKTDKKLDNTIRSSLTDVCEQALKDIDGFQWLTHLVNYDDYPKSLKVVCVFDTNQNLNNYLESDENQSIESLIHSEFQATDIKLKRIAEHIAYDSEEACHQQHNGNWAIRLG</sequence>
<dbReference type="Proteomes" id="UP000198924">
    <property type="component" value="Unassembled WGS sequence"/>
</dbReference>
<name>A0A1I3W5H1_9GAMM</name>
<accession>A0A1I3W5H1</accession>
<evidence type="ECO:0008006" key="3">
    <source>
        <dbReference type="Google" id="ProtNLM"/>
    </source>
</evidence>
<dbReference type="EMBL" id="FOSH01000004">
    <property type="protein sequence ID" value="SFK01736.1"/>
    <property type="molecule type" value="Genomic_DNA"/>
</dbReference>
<dbReference type="STRING" id="45496.SAMN04488079_1044"/>
<dbReference type="RefSeq" id="WP_245752808.1">
    <property type="nucleotide sequence ID" value="NZ_FOSH01000004.1"/>
</dbReference>